<dbReference type="RefSeq" id="XP_018297649.1">
    <property type="nucleotide sequence ID" value="XM_018434676.1"/>
</dbReference>
<evidence type="ECO:0000313" key="2">
    <source>
        <dbReference type="EMBL" id="OAD79609.1"/>
    </source>
</evidence>
<reference evidence="3" key="1">
    <citation type="submission" date="2015-06" db="EMBL/GenBank/DDBJ databases">
        <title>Expansion of signal transduction pathways in fungi by whole-genome duplication.</title>
        <authorList>
            <consortium name="DOE Joint Genome Institute"/>
            <person name="Corrochano L.M."/>
            <person name="Kuo A."/>
            <person name="Marcet-Houben M."/>
            <person name="Polaino S."/>
            <person name="Salamov A."/>
            <person name="Villalobos J.M."/>
            <person name="Alvarez M.I."/>
            <person name="Avalos J."/>
            <person name="Benito E.P."/>
            <person name="Benoit I."/>
            <person name="Burger G."/>
            <person name="Camino L.P."/>
            <person name="Canovas D."/>
            <person name="Cerda-Olmedo E."/>
            <person name="Cheng J.-F."/>
            <person name="Dominguez A."/>
            <person name="Elias M."/>
            <person name="Eslava A.P."/>
            <person name="Glaser F."/>
            <person name="Grimwood J."/>
            <person name="Gutierrez G."/>
            <person name="Heitman J."/>
            <person name="Henrissat B."/>
            <person name="Iturriaga E.A."/>
            <person name="Lang B.F."/>
            <person name="Lavin J.L."/>
            <person name="Lee S."/>
            <person name="Li W."/>
            <person name="Lindquist E."/>
            <person name="Lopez-Garcia S."/>
            <person name="Luque E.M."/>
            <person name="Marcos A.T."/>
            <person name="Martin J."/>
            <person name="McCluskey K."/>
            <person name="Medina H.R."/>
            <person name="Miralles-Duran A."/>
            <person name="Miyazaki A."/>
            <person name="Munoz-Torres E."/>
            <person name="Oguiza J.A."/>
            <person name="Ohm R."/>
            <person name="Olmedo M."/>
            <person name="Orejas M."/>
            <person name="Ortiz-Castellanos L."/>
            <person name="Pisabarro A.G."/>
            <person name="Rodriguez-Romero J."/>
            <person name="Ruiz-Herrera J."/>
            <person name="Ruiz-Vazquez R."/>
            <person name="Sanz C."/>
            <person name="Schackwitz W."/>
            <person name="Schmutz J."/>
            <person name="Shahriari M."/>
            <person name="Shelest E."/>
            <person name="Silva-Franco F."/>
            <person name="Soanes D."/>
            <person name="Syed K."/>
            <person name="Tagua V.G."/>
            <person name="Talbot N.J."/>
            <person name="Thon M."/>
            <person name="De vries R.P."/>
            <person name="Wiebenga A."/>
            <person name="Yadav J.S."/>
            <person name="Braun E.L."/>
            <person name="Baker S."/>
            <person name="Garre V."/>
            <person name="Horwitz B."/>
            <person name="Torres-Martinez S."/>
            <person name="Idnurm A."/>
            <person name="Herrera-Estrella A."/>
            <person name="Gabaldon T."/>
            <person name="Grigoriev I.V."/>
        </authorList>
    </citation>
    <scope>NUCLEOTIDE SEQUENCE [LARGE SCALE GENOMIC DNA]</scope>
    <source>
        <strain evidence="3">NRRL 1555(-)</strain>
    </source>
</reference>
<evidence type="ECO:0000256" key="1">
    <source>
        <dbReference type="SAM" id="Phobius"/>
    </source>
</evidence>
<accession>A0A167QF87</accession>
<organism evidence="2 3">
    <name type="scientific">Phycomyces blakesleeanus (strain ATCC 8743b / DSM 1359 / FGSC 10004 / NBRC 33097 / NRRL 1555)</name>
    <dbReference type="NCBI Taxonomy" id="763407"/>
    <lineage>
        <taxon>Eukaryota</taxon>
        <taxon>Fungi</taxon>
        <taxon>Fungi incertae sedis</taxon>
        <taxon>Mucoromycota</taxon>
        <taxon>Mucoromycotina</taxon>
        <taxon>Mucoromycetes</taxon>
        <taxon>Mucorales</taxon>
        <taxon>Phycomycetaceae</taxon>
        <taxon>Phycomyces</taxon>
    </lineage>
</organism>
<feature type="transmembrane region" description="Helical" evidence="1">
    <location>
        <begin position="95"/>
        <end position="115"/>
    </location>
</feature>
<dbReference type="VEuPathDB" id="FungiDB:PHYBLDRAFT_162668"/>
<keyword evidence="1" id="KW-0812">Transmembrane</keyword>
<dbReference type="AlphaFoldDB" id="A0A167QF87"/>
<dbReference type="Proteomes" id="UP000077315">
    <property type="component" value="Unassembled WGS sequence"/>
</dbReference>
<dbReference type="InParanoid" id="A0A167QF87"/>
<evidence type="ECO:0000313" key="3">
    <source>
        <dbReference type="Proteomes" id="UP000077315"/>
    </source>
</evidence>
<sequence>MDTCIYICTVTQYIVLVEIKGKFCLLKSALENLMMYLDTPQGSSIKNRWKKEKTQGLNDDEGNIIINSVGPIPGLFVRVFLCLCRDVSSHGRFDLIRFDLIFFFSFFLALVLLTVGQENKLICHGQGTFLLGHKTKTKSNIKDRNSSFRVQDKCFVKMSIKYFRILIILRCQYCHLPLLLPFCPSILSVYFTVLFLFARADPELSSGCHY</sequence>
<name>A0A167QF87_PHYB8</name>
<gene>
    <name evidence="2" type="ORF">PHYBLDRAFT_162668</name>
</gene>
<keyword evidence="1" id="KW-1133">Transmembrane helix</keyword>
<feature type="transmembrane region" description="Helical" evidence="1">
    <location>
        <begin position="178"/>
        <end position="197"/>
    </location>
</feature>
<dbReference type="GeneID" id="28995582"/>
<protein>
    <submittedName>
        <fullName evidence="2">Uncharacterized protein</fullName>
    </submittedName>
</protein>
<keyword evidence="1" id="KW-0472">Membrane</keyword>
<keyword evidence="3" id="KW-1185">Reference proteome</keyword>
<dbReference type="EMBL" id="KV440972">
    <property type="protein sequence ID" value="OAD79609.1"/>
    <property type="molecule type" value="Genomic_DNA"/>
</dbReference>
<feature type="transmembrane region" description="Helical" evidence="1">
    <location>
        <begin position="64"/>
        <end position="83"/>
    </location>
</feature>
<proteinExistence type="predicted"/>